<reference evidence="1" key="1">
    <citation type="submission" date="2014-09" db="EMBL/GenBank/DDBJ databases">
        <authorList>
            <person name="Magalhaes I.L.F."/>
            <person name="Oliveira U."/>
            <person name="Santos F.R."/>
            <person name="Vidigal T.H.D.A."/>
            <person name="Brescovit A.D."/>
            <person name="Santos A.J."/>
        </authorList>
    </citation>
    <scope>NUCLEOTIDE SEQUENCE</scope>
    <source>
        <tissue evidence="1">Shoot tissue taken approximately 20 cm above the soil surface</tissue>
    </source>
</reference>
<dbReference type="EMBL" id="GBRH01253381">
    <property type="protein sequence ID" value="JAD44514.1"/>
    <property type="molecule type" value="Transcribed_RNA"/>
</dbReference>
<dbReference type="AlphaFoldDB" id="A0A0A8ZYR5"/>
<proteinExistence type="predicted"/>
<name>A0A0A8ZYR5_ARUDO</name>
<evidence type="ECO:0000313" key="1">
    <source>
        <dbReference type="EMBL" id="JAD44514.1"/>
    </source>
</evidence>
<accession>A0A0A8ZYR5</accession>
<reference evidence="1" key="2">
    <citation type="journal article" date="2015" name="Data Brief">
        <title>Shoot transcriptome of the giant reed, Arundo donax.</title>
        <authorList>
            <person name="Barrero R.A."/>
            <person name="Guerrero F.D."/>
            <person name="Moolhuijzen P."/>
            <person name="Goolsby J.A."/>
            <person name="Tidwell J."/>
            <person name="Bellgard S.E."/>
            <person name="Bellgard M.I."/>
        </authorList>
    </citation>
    <scope>NUCLEOTIDE SEQUENCE</scope>
    <source>
        <tissue evidence="1">Shoot tissue taken approximately 20 cm above the soil surface</tissue>
    </source>
</reference>
<protein>
    <submittedName>
        <fullName evidence="1">Uncharacterized protein</fullName>
    </submittedName>
</protein>
<organism evidence="1">
    <name type="scientific">Arundo donax</name>
    <name type="common">Giant reed</name>
    <name type="synonym">Donax arundinaceus</name>
    <dbReference type="NCBI Taxonomy" id="35708"/>
    <lineage>
        <taxon>Eukaryota</taxon>
        <taxon>Viridiplantae</taxon>
        <taxon>Streptophyta</taxon>
        <taxon>Embryophyta</taxon>
        <taxon>Tracheophyta</taxon>
        <taxon>Spermatophyta</taxon>
        <taxon>Magnoliopsida</taxon>
        <taxon>Liliopsida</taxon>
        <taxon>Poales</taxon>
        <taxon>Poaceae</taxon>
        <taxon>PACMAD clade</taxon>
        <taxon>Arundinoideae</taxon>
        <taxon>Arundineae</taxon>
        <taxon>Arundo</taxon>
    </lineage>
</organism>
<sequence length="31" mass="3498">MFTVVMQSNVGSSSIFKYIYILSIQNNNNQG</sequence>